<dbReference type="InterPro" id="IPR005135">
    <property type="entry name" value="Endo/exonuclease/phosphatase"/>
</dbReference>
<proteinExistence type="predicted"/>
<dbReference type="Gene3D" id="3.60.10.10">
    <property type="entry name" value="Endonuclease/exonuclease/phosphatase"/>
    <property type="match status" value="1"/>
</dbReference>
<evidence type="ECO:0000259" key="3">
    <source>
        <dbReference type="Pfam" id="PF03372"/>
    </source>
</evidence>
<keyword evidence="2" id="KW-1133">Transmembrane helix</keyword>
<dbReference type="GO" id="GO:0004527">
    <property type="term" value="F:exonuclease activity"/>
    <property type="evidence" value="ECO:0007669"/>
    <property type="project" value="UniProtKB-KW"/>
</dbReference>
<keyword evidence="2" id="KW-0812">Transmembrane</keyword>
<dbReference type="EMBL" id="CP001712">
    <property type="protein sequence ID" value="EAR16924.1"/>
    <property type="molecule type" value="Genomic_DNA"/>
</dbReference>
<gene>
    <name evidence="4" type="ordered locus">RB2501_08480</name>
</gene>
<dbReference type="Pfam" id="PF03372">
    <property type="entry name" value="Exo_endo_phos"/>
    <property type="match status" value="1"/>
</dbReference>
<dbReference type="OrthoDB" id="9796594at2"/>
<keyword evidence="4" id="KW-0269">Exonuclease</keyword>
<dbReference type="KEGG" id="rbi:RB2501_08480"/>
<feature type="domain" description="Endonuclease/exonuclease/phosphatase" evidence="3">
    <location>
        <begin position="106"/>
        <end position="313"/>
    </location>
</feature>
<dbReference type="eggNOG" id="COG3021">
    <property type="taxonomic scope" value="Bacteria"/>
</dbReference>
<accession>A4CJ16</accession>
<organism evidence="4 5">
    <name type="scientific">Robiginitalea biformata (strain ATCC BAA-864 / DSM 15991 / KCTC 12146 / HTCC2501)</name>
    <dbReference type="NCBI Taxonomy" id="313596"/>
    <lineage>
        <taxon>Bacteria</taxon>
        <taxon>Pseudomonadati</taxon>
        <taxon>Bacteroidota</taxon>
        <taxon>Flavobacteriia</taxon>
        <taxon>Flavobacteriales</taxon>
        <taxon>Flavobacteriaceae</taxon>
        <taxon>Robiginitalea</taxon>
    </lineage>
</organism>
<dbReference type="GO" id="GO:0004519">
    <property type="term" value="F:endonuclease activity"/>
    <property type="evidence" value="ECO:0007669"/>
    <property type="project" value="UniProtKB-KW"/>
</dbReference>
<feature type="region of interest" description="Disordered" evidence="1">
    <location>
        <begin position="325"/>
        <end position="370"/>
    </location>
</feature>
<feature type="transmembrane region" description="Helical" evidence="2">
    <location>
        <begin position="35"/>
        <end position="55"/>
    </location>
</feature>
<dbReference type="HOGENOM" id="CLU_052333_0_0_10"/>
<dbReference type="RefSeq" id="WP_015753680.1">
    <property type="nucleotide sequence ID" value="NC_013222.1"/>
</dbReference>
<dbReference type="Proteomes" id="UP000009049">
    <property type="component" value="Chromosome"/>
</dbReference>
<evidence type="ECO:0000313" key="4">
    <source>
        <dbReference type="EMBL" id="EAR16924.1"/>
    </source>
</evidence>
<name>A4CJ16_ROBBH</name>
<dbReference type="SUPFAM" id="SSF56219">
    <property type="entry name" value="DNase I-like"/>
    <property type="match status" value="1"/>
</dbReference>
<dbReference type="STRING" id="313596.RB2501_08480"/>
<dbReference type="InterPro" id="IPR036691">
    <property type="entry name" value="Endo/exonu/phosph_ase_sf"/>
</dbReference>
<evidence type="ECO:0000256" key="1">
    <source>
        <dbReference type="SAM" id="MobiDB-lite"/>
    </source>
</evidence>
<keyword evidence="2" id="KW-0472">Membrane</keyword>
<reference evidence="4 5" key="1">
    <citation type="journal article" date="2009" name="J. Bacteriol.">
        <title>Complete genome sequence of Robiginitalea biformata HTCC2501.</title>
        <authorList>
            <person name="Oh H.M."/>
            <person name="Giovannoni S.J."/>
            <person name="Lee K."/>
            <person name="Ferriera S."/>
            <person name="Johnson J."/>
            <person name="Cho J.C."/>
        </authorList>
    </citation>
    <scope>NUCLEOTIDE SEQUENCE [LARGE SCALE GENOMIC DNA]</scope>
    <source>
        <strain evidence="5">ATCC BAA-864 / HTCC2501 / KCTC 12146</strain>
    </source>
</reference>
<evidence type="ECO:0000313" key="5">
    <source>
        <dbReference type="Proteomes" id="UP000009049"/>
    </source>
</evidence>
<keyword evidence="4" id="KW-0378">Hydrolase</keyword>
<keyword evidence="4" id="KW-0255">Endonuclease</keyword>
<keyword evidence="5" id="KW-1185">Reference proteome</keyword>
<protein>
    <submittedName>
        <fullName evidence="4">Endonuclease/exonuclease/phosphatase</fullName>
    </submittedName>
</protein>
<keyword evidence="4" id="KW-0540">Nuclease</keyword>
<feature type="compositionally biased region" description="Basic and acidic residues" evidence="1">
    <location>
        <begin position="359"/>
        <end position="370"/>
    </location>
</feature>
<feature type="transmembrane region" description="Helical" evidence="2">
    <location>
        <begin position="62"/>
        <end position="81"/>
    </location>
</feature>
<dbReference type="AlphaFoldDB" id="A4CJ16"/>
<sequence length="370" mass="41962">MDLKKGLQLFGCLAVLLSLLPLIAADYWWIRMFDFPHLQLTALTLLAILAFFWKFELREPRDYAFIAILAGCLTFQVSRIYPFTPLADMEILAAQTKSAPGIRMVTANVLQSNKTDSLLAAQIKAYNPDLLLLTEANARWRDALAPVTGKRFSYKEEIPLENTYGMLLYSKFPLIEPEVRFMVDDSIPSIHTRIKLPSGDTLQLHCIHPTPPMPQHNPMSTDRDAELMRTARLTRQSDYPAIVLGDFNDVAWSESTGLFQRVGRLLDPRKGRGFFNTYHAQNWILRWPLDHIFAHREFRLRDLEVMPDIGSDHFPVYIHLDYFPEGAGDQSPEPASEEDLQTASDIIGQEIRQDSGNGSDDRGGKPDGDG</sequence>
<evidence type="ECO:0000256" key="2">
    <source>
        <dbReference type="SAM" id="Phobius"/>
    </source>
</evidence>